<comment type="caution">
    <text evidence="5">The sequence shown here is derived from an EMBL/GenBank/DDBJ whole genome shotgun (WGS) entry which is preliminary data.</text>
</comment>
<dbReference type="EMBL" id="NBCO01000004">
    <property type="protein sequence ID" value="ORC92163.1"/>
    <property type="molecule type" value="Genomic_DNA"/>
</dbReference>
<evidence type="ECO:0000256" key="4">
    <source>
        <dbReference type="ARBA" id="ARBA00023098"/>
    </source>
</evidence>
<dbReference type="RefSeq" id="XP_028886229.1">
    <property type="nucleotide sequence ID" value="XM_029022571.1"/>
</dbReference>
<dbReference type="AlphaFoldDB" id="A0A1X0P6A2"/>
<keyword evidence="4" id="KW-0443">Lipid metabolism</keyword>
<dbReference type="OrthoDB" id="248053at2759"/>
<dbReference type="EC" id="3.1.1.47" evidence="1"/>
<gene>
    <name evidence="5" type="ORF">TM35_000043770</name>
</gene>
<dbReference type="GeneID" id="39982351"/>
<protein>
    <recommendedName>
        <fullName evidence="1">1-alkyl-2-acetylglycerophosphocholine esterase</fullName>
        <ecNumber evidence="1">3.1.1.47</ecNumber>
    </recommendedName>
</protein>
<name>A0A1X0P6A2_9TRYP</name>
<dbReference type="VEuPathDB" id="TriTrypDB:TM35_000043770"/>
<sequence>MFLSPNSAVWALLFFTVGSLSTLALFIILPVSPLKSGGAHHVGIRHLSRNLAVYYPTFIKPIEGEPWLPGNDTRFIYTMAKQAGVRSLWLKHLKLVRIPCTRNASVVSLMTHKGEPRQVFIISHAVGTHHLSYSDLALSLASCGALVYTVLHSDNTDMSGRKSRSGSLVTNGEDCLQDRNLIHERWMTQLNKRVEDVIHAIEGFSKGEMLQQLQVRPSEWQTFLSSGAKVNLIGHGLGALTMLAVAFKAPLSITQMIGSITAMDVWPLSLVDDLTRGQQSIPTHIRIQLMDSEEWSKRREHSMQEEELKEFLTSSGVCCIRTTHIGTDHTSVTDMGLLIPVTKRKRFASKKSSTFIPLVAKEIMRFAQGCDNETTTSLV</sequence>
<keyword evidence="2" id="KW-0378">Hydrolase</keyword>
<dbReference type="SUPFAM" id="SSF53474">
    <property type="entry name" value="alpha/beta-Hydrolases"/>
    <property type="match status" value="1"/>
</dbReference>
<evidence type="ECO:0000256" key="1">
    <source>
        <dbReference type="ARBA" id="ARBA00013201"/>
    </source>
</evidence>
<dbReference type="PANTHER" id="PTHR10272">
    <property type="entry name" value="PLATELET-ACTIVATING FACTOR ACETYLHYDROLASE"/>
    <property type="match status" value="1"/>
</dbReference>
<evidence type="ECO:0000313" key="6">
    <source>
        <dbReference type="Proteomes" id="UP000192257"/>
    </source>
</evidence>
<dbReference type="GO" id="GO:0016042">
    <property type="term" value="P:lipid catabolic process"/>
    <property type="evidence" value="ECO:0007669"/>
    <property type="project" value="UniProtKB-KW"/>
</dbReference>
<dbReference type="Gene3D" id="3.40.50.1820">
    <property type="entry name" value="alpha/beta hydrolase"/>
    <property type="match status" value="1"/>
</dbReference>
<keyword evidence="6" id="KW-1185">Reference proteome</keyword>
<dbReference type="GO" id="GO:0003847">
    <property type="term" value="F:1-alkyl-2-acetylglycerophosphocholine esterase activity"/>
    <property type="evidence" value="ECO:0007669"/>
    <property type="project" value="UniProtKB-EC"/>
</dbReference>
<evidence type="ECO:0000256" key="3">
    <source>
        <dbReference type="ARBA" id="ARBA00022963"/>
    </source>
</evidence>
<organism evidence="5 6">
    <name type="scientific">Trypanosoma theileri</name>
    <dbReference type="NCBI Taxonomy" id="67003"/>
    <lineage>
        <taxon>Eukaryota</taxon>
        <taxon>Discoba</taxon>
        <taxon>Euglenozoa</taxon>
        <taxon>Kinetoplastea</taxon>
        <taxon>Metakinetoplastina</taxon>
        <taxon>Trypanosomatida</taxon>
        <taxon>Trypanosomatidae</taxon>
        <taxon>Trypanosoma</taxon>
    </lineage>
</organism>
<proteinExistence type="predicted"/>
<dbReference type="Pfam" id="PF03403">
    <property type="entry name" value="PAF-AH_p_II"/>
    <property type="match status" value="1"/>
</dbReference>
<dbReference type="InterPro" id="IPR029058">
    <property type="entry name" value="AB_hydrolase_fold"/>
</dbReference>
<reference evidence="5 6" key="1">
    <citation type="submission" date="2017-03" db="EMBL/GenBank/DDBJ databases">
        <title>An alternative strategy for trypanosome survival in the mammalian bloodstream revealed through genome and transcriptome analysis of the ubiquitous bovine parasite Trypanosoma (Megatrypanum) theileri.</title>
        <authorList>
            <person name="Kelly S."/>
            <person name="Ivens A."/>
            <person name="Mott A."/>
            <person name="O'Neill E."/>
            <person name="Emms D."/>
            <person name="Macleod O."/>
            <person name="Voorheis P."/>
            <person name="Matthews J."/>
            <person name="Matthews K."/>
            <person name="Carrington M."/>
        </authorList>
    </citation>
    <scope>NUCLEOTIDE SEQUENCE [LARGE SCALE GENOMIC DNA]</scope>
    <source>
        <strain evidence="5">Edinburgh</strain>
    </source>
</reference>
<accession>A0A1X0P6A2</accession>
<dbReference type="PANTHER" id="PTHR10272:SF0">
    <property type="entry name" value="PLATELET-ACTIVATING FACTOR ACETYLHYDROLASE"/>
    <property type="match status" value="1"/>
</dbReference>
<evidence type="ECO:0000256" key="2">
    <source>
        <dbReference type="ARBA" id="ARBA00022801"/>
    </source>
</evidence>
<evidence type="ECO:0000313" key="5">
    <source>
        <dbReference type="EMBL" id="ORC92163.1"/>
    </source>
</evidence>
<keyword evidence="3" id="KW-0442">Lipid degradation</keyword>
<dbReference type="Proteomes" id="UP000192257">
    <property type="component" value="Unassembled WGS sequence"/>
</dbReference>